<evidence type="ECO:0000313" key="2">
    <source>
        <dbReference type="Proteomes" id="UP000499080"/>
    </source>
</evidence>
<sequence length="96" mass="11061">MTVALLAAFSPRLSQMGTFLATDWQVRVTPAWNVLLERFVQLGLTRKLAALSSHARSERPPDRTARFRAVVLKRLRRTWGKNCAIEQTKKHLSQFR</sequence>
<accession>A0A4Y2B110</accession>
<dbReference type="EMBL" id="BGPR01000041">
    <property type="protein sequence ID" value="GBL85025.1"/>
    <property type="molecule type" value="Genomic_DNA"/>
</dbReference>
<proteinExistence type="predicted"/>
<dbReference type="AlphaFoldDB" id="A0A4Y2B110"/>
<name>A0A4Y2B110_ARAVE</name>
<organism evidence="1 2">
    <name type="scientific">Araneus ventricosus</name>
    <name type="common">Orbweaver spider</name>
    <name type="synonym">Epeira ventricosa</name>
    <dbReference type="NCBI Taxonomy" id="182803"/>
    <lineage>
        <taxon>Eukaryota</taxon>
        <taxon>Metazoa</taxon>
        <taxon>Ecdysozoa</taxon>
        <taxon>Arthropoda</taxon>
        <taxon>Chelicerata</taxon>
        <taxon>Arachnida</taxon>
        <taxon>Araneae</taxon>
        <taxon>Araneomorphae</taxon>
        <taxon>Entelegynae</taxon>
        <taxon>Araneoidea</taxon>
        <taxon>Araneidae</taxon>
        <taxon>Araneus</taxon>
    </lineage>
</organism>
<evidence type="ECO:0000313" key="1">
    <source>
        <dbReference type="EMBL" id="GBL85025.1"/>
    </source>
</evidence>
<keyword evidence="2" id="KW-1185">Reference proteome</keyword>
<comment type="caution">
    <text evidence="1">The sequence shown here is derived from an EMBL/GenBank/DDBJ whole genome shotgun (WGS) entry which is preliminary data.</text>
</comment>
<protein>
    <submittedName>
        <fullName evidence="1">Uncharacterized protein</fullName>
    </submittedName>
</protein>
<gene>
    <name evidence="1" type="ORF">AVEN_221266_1</name>
</gene>
<reference evidence="1 2" key="1">
    <citation type="journal article" date="2019" name="Sci. Rep.">
        <title>Orb-weaving spider Araneus ventricosus genome elucidates the spidroin gene catalogue.</title>
        <authorList>
            <person name="Kono N."/>
            <person name="Nakamura H."/>
            <person name="Ohtoshi R."/>
            <person name="Moran D.A.P."/>
            <person name="Shinohara A."/>
            <person name="Yoshida Y."/>
            <person name="Fujiwara M."/>
            <person name="Mori M."/>
            <person name="Tomita M."/>
            <person name="Arakawa K."/>
        </authorList>
    </citation>
    <scope>NUCLEOTIDE SEQUENCE [LARGE SCALE GENOMIC DNA]</scope>
</reference>
<dbReference type="Proteomes" id="UP000499080">
    <property type="component" value="Unassembled WGS sequence"/>
</dbReference>